<comment type="caution">
    <text evidence="2">The sequence shown here is derived from an EMBL/GenBank/DDBJ whole genome shotgun (WGS) entry which is preliminary data.</text>
</comment>
<evidence type="ECO:0000313" key="2">
    <source>
        <dbReference type="EMBL" id="CAJ1940817.1"/>
    </source>
</evidence>
<sequence>MSRIQRSRIPREIQRALIANSVLAHRTQSEGGTHHPARFDTDSLPIGINNRCSFCISDKEYHFKDLQKTQHVIKGFGNRKTINVMAGTLVWKWLDDDGKEHTFRIPNSFYVPLGKMRLLSPQHISQVLRKRGLGQFIEITEGELCTLQWGDRCQYRKTIAVDPKTNVFNFDLAPGYDNFYAHCAQCAEANQEDDLFEEDLEAPTAMEAAMVSDDEHDNDEITTPTSHLEGESEPSEDDPEPLMRQTPMTFDLDMDKNENSVPVQIEDDEEDTQKQNHAAEFLKYHHKFNHCSPAKIQAMAKK</sequence>
<dbReference type="AlphaFoldDB" id="A0AAD2FHF1"/>
<protein>
    <submittedName>
        <fullName evidence="2">Uncharacterized protein</fullName>
    </submittedName>
</protein>
<proteinExistence type="predicted"/>
<organism evidence="2 3">
    <name type="scientific">Cylindrotheca closterium</name>
    <dbReference type="NCBI Taxonomy" id="2856"/>
    <lineage>
        <taxon>Eukaryota</taxon>
        <taxon>Sar</taxon>
        <taxon>Stramenopiles</taxon>
        <taxon>Ochrophyta</taxon>
        <taxon>Bacillariophyta</taxon>
        <taxon>Bacillariophyceae</taxon>
        <taxon>Bacillariophycidae</taxon>
        <taxon>Bacillariales</taxon>
        <taxon>Bacillariaceae</taxon>
        <taxon>Cylindrotheca</taxon>
    </lineage>
</organism>
<feature type="non-terminal residue" evidence="2">
    <location>
        <position position="302"/>
    </location>
</feature>
<keyword evidence="3" id="KW-1185">Reference proteome</keyword>
<reference evidence="2" key="1">
    <citation type="submission" date="2023-08" db="EMBL/GenBank/DDBJ databases">
        <authorList>
            <person name="Audoor S."/>
            <person name="Bilcke G."/>
        </authorList>
    </citation>
    <scope>NUCLEOTIDE SEQUENCE</scope>
</reference>
<feature type="compositionally biased region" description="Acidic residues" evidence="1">
    <location>
        <begin position="231"/>
        <end position="240"/>
    </location>
</feature>
<accession>A0AAD2FHF1</accession>
<evidence type="ECO:0000256" key="1">
    <source>
        <dbReference type="SAM" id="MobiDB-lite"/>
    </source>
</evidence>
<dbReference type="EMBL" id="CAKOGP040000961">
    <property type="protein sequence ID" value="CAJ1940817.1"/>
    <property type="molecule type" value="Genomic_DNA"/>
</dbReference>
<evidence type="ECO:0000313" key="3">
    <source>
        <dbReference type="Proteomes" id="UP001295423"/>
    </source>
</evidence>
<dbReference type="Proteomes" id="UP001295423">
    <property type="component" value="Unassembled WGS sequence"/>
</dbReference>
<feature type="region of interest" description="Disordered" evidence="1">
    <location>
        <begin position="211"/>
        <end position="274"/>
    </location>
</feature>
<gene>
    <name evidence="2" type="ORF">CYCCA115_LOCUS7229</name>
</gene>
<name>A0AAD2FHF1_9STRA</name>